<dbReference type="InterPro" id="IPR033801">
    <property type="entry name" value="CBM6-CBM35-CBM36-like_1"/>
</dbReference>
<evidence type="ECO:0000259" key="2">
    <source>
        <dbReference type="Pfam" id="PF22816"/>
    </source>
</evidence>
<evidence type="ECO:0000259" key="1">
    <source>
        <dbReference type="Pfam" id="PF22815"/>
    </source>
</evidence>
<accession>A0A9Q0RPB3</accession>
<keyword evidence="4" id="KW-1185">Reference proteome</keyword>
<sequence length="487" mass="53998">MDLHVGSHTQQLPMTSRYSWFYGAYPFNNNPNDVNPHHFYDETRARFDRDYPQGTKVRLQVTSTSQSPTFTIDLADFELVGPAQPQPDGSVSVMQYGADPHGNQDSTHAFQQAVDVGRNEHKTVYIPEGHFKLWDHVIIDQVTITGAGPWYSVIGGRHPTDRSKTGGLFGRYDADGGSSHNVHLSNFAIIGEITERDDNAPTNAIGGSLSDSSIDNLWLQHVKCGAWFDGRMNNFVMKNTRILDTTADGVNFHLGVSNSRIENTFVRNTGDDGLAMWSDRYVQSGNKFVRNTVVLPMLANNIAIYGGRDMEISDNLVIDTITNGGGIHIANRFTNVRGETGVQGNFKVERNTMIRAGGSDTNWKFGVGAFWVDAWNDDIHANINVKDCEIIDASYQAVGLIEGNIYGVVFDNLHINGTGTYALQIQVKQSGEVTFRNTHSTGVGRSNPIYNCSPQFKINVEGDRNGWYTDHPECAGINIQDVHPNRH</sequence>
<dbReference type="Gene3D" id="2.160.20.10">
    <property type="entry name" value="Single-stranded right-handed beta-helix, Pectin lyase-like"/>
    <property type="match status" value="1"/>
</dbReference>
<dbReference type="Proteomes" id="UP001142055">
    <property type="component" value="Chromosome 2"/>
</dbReference>
<dbReference type="SUPFAM" id="SSF51126">
    <property type="entry name" value="Pectin lyase-like"/>
    <property type="match status" value="1"/>
</dbReference>
<dbReference type="EMBL" id="JAPWDV010000002">
    <property type="protein sequence ID" value="KAJ6220601.1"/>
    <property type="molecule type" value="Genomic_DNA"/>
</dbReference>
<dbReference type="InterPro" id="IPR006626">
    <property type="entry name" value="PbH1"/>
</dbReference>
<dbReference type="InterPro" id="IPR055149">
    <property type="entry name" value="Agl_cat_D2"/>
</dbReference>
<name>A0A9Q0RPB3_BLOTA</name>
<dbReference type="InterPro" id="IPR012334">
    <property type="entry name" value="Pectin_lyas_fold"/>
</dbReference>
<gene>
    <name evidence="3" type="ORF">RDWZM_006413</name>
</gene>
<comment type="caution">
    <text evidence="3">The sequence shown here is derived from an EMBL/GenBank/DDBJ whole genome shotgun (WGS) entry which is preliminary data.</text>
</comment>
<reference evidence="3" key="1">
    <citation type="submission" date="2022-12" db="EMBL/GenBank/DDBJ databases">
        <title>Genome assemblies of Blomia tropicalis.</title>
        <authorList>
            <person name="Cui Y."/>
        </authorList>
    </citation>
    <scope>NUCLEOTIDE SEQUENCE</scope>
    <source>
        <tissue evidence="3">Adult mites</tissue>
    </source>
</reference>
<proteinExistence type="predicted"/>
<evidence type="ECO:0000313" key="4">
    <source>
        <dbReference type="Proteomes" id="UP001142055"/>
    </source>
</evidence>
<organism evidence="3 4">
    <name type="scientific">Blomia tropicalis</name>
    <name type="common">Mite</name>
    <dbReference type="NCBI Taxonomy" id="40697"/>
    <lineage>
        <taxon>Eukaryota</taxon>
        <taxon>Metazoa</taxon>
        <taxon>Ecdysozoa</taxon>
        <taxon>Arthropoda</taxon>
        <taxon>Chelicerata</taxon>
        <taxon>Arachnida</taxon>
        <taxon>Acari</taxon>
        <taxon>Acariformes</taxon>
        <taxon>Sarcoptiformes</taxon>
        <taxon>Astigmata</taxon>
        <taxon>Glycyphagoidea</taxon>
        <taxon>Echimyopodidae</taxon>
        <taxon>Blomia</taxon>
    </lineage>
</organism>
<dbReference type="InterPro" id="IPR011050">
    <property type="entry name" value="Pectin_lyase_fold/virulence"/>
</dbReference>
<feature type="domain" description="Alpha-1,3-glucanase catalytic" evidence="2">
    <location>
        <begin position="107"/>
        <end position="467"/>
    </location>
</feature>
<dbReference type="Pfam" id="PF22816">
    <property type="entry name" value="CatAgl_D2"/>
    <property type="match status" value="1"/>
</dbReference>
<evidence type="ECO:0000313" key="3">
    <source>
        <dbReference type="EMBL" id="KAJ6220601.1"/>
    </source>
</evidence>
<feature type="domain" description="CBM6/CBM35/CBM36-like 1" evidence="1">
    <location>
        <begin position="6"/>
        <end position="80"/>
    </location>
</feature>
<dbReference type="AlphaFoldDB" id="A0A9Q0RPB3"/>
<dbReference type="Pfam" id="PF22815">
    <property type="entry name" value="CatAgl_D1"/>
    <property type="match status" value="1"/>
</dbReference>
<evidence type="ECO:0008006" key="5">
    <source>
        <dbReference type="Google" id="ProtNLM"/>
    </source>
</evidence>
<protein>
    <recommendedName>
        <fullName evidence="5">Pectate lyase superfamily protein domain-containing protein</fullName>
    </recommendedName>
</protein>
<dbReference type="SMART" id="SM00710">
    <property type="entry name" value="PbH1"/>
    <property type="match status" value="7"/>
</dbReference>